<dbReference type="OrthoDB" id="848545at2759"/>
<feature type="compositionally biased region" description="Polar residues" evidence="1">
    <location>
        <begin position="387"/>
        <end position="420"/>
    </location>
</feature>
<feature type="compositionally biased region" description="Basic and acidic residues" evidence="1">
    <location>
        <begin position="91"/>
        <end position="115"/>
    </location>
</feature>
<organism evidence="2 3">
    <name type="scientific">Morella rubra</name>
    <name type="common">Chinese bayberry</name>
    <dbReference type="NCBI Taxonomy" id="262757"/>
    <lineage>
        <taxon>Eukaryota</taxon>
        <taxon>Viridiplantae</taxon>
        <taxon>Streptophyta</taxon>
        <taxon>Embryophyta</taxon>
        <taxon>Tracheophyta</taxon>
        <taxon>Spermatophyta</taxon>
        <taxon>Magnoliopsida</taxon>
        <taxon>eudicotyledons</taxon>
        <taxon>Gunneridae</taxon>
        <taxon>Pentapetalae</taxon>
        <taxon>rosids</taxon>
        <taxon>fabids</taxon>
        <taxon>Fagales</taxon>
        <taxon>Myricaceae</taxon>
        <taxon>Morella</taxon>
    </lineage>
</organism>
<evidence type="ECO:0000313" key="2">
    <source>
        <dbReference type="EMBL" id="KAB1205407.1"/>
    </source>
</evidence>
<dbReference type="PANTHER" id="PTHR34112">
    <property type="entry name" value="C-JUN-AMINO-TERMINAL KINASE-INTERACTING PROTEIN"/>
    <property type="match status" value="1"/>
</dbReference>
<feature type="compositionally biased region" description="Low complexity" evidence="1">
    <location>
        <begin position="598"/>
        <end position="615"/>
    </location>
</feature>
<evidence type="ECO:0008006" key="4">
    <source>
        <dbReference type="Google" id="ProtNLM"/>
    </source>
</evidence>
<comment type="caution">
    <text evidence="2">The sequence shown here is derived from an EMBL/GenBank/DDBJ whole genome shotgun (WGS) entry which is preliminary data.</text>
</comment>
<feature type="compositionally biased region" description="Basic and acidic residues" evidence="1">
    <location>
        <begin position="141"/>
        <end position="152"/>
    </location>
</feature>
<feature type="region of interest" description="Disordered" evidence="1">
    <location>
        <begin position="381"/>
        <end position="420"/>
    </location>
</feature>
<evidence type="ECO:0000313" key="3">
    <source>
        <dbReference type="Proteomes" id="UP000516437"/>
    </source>
</evidence>
<feature type="compositionally biased region" description="Low complexity" evidence="1">
    <location>
        <begin position="154"/>
        <end position="163"/>
    </location>
</feature>
<gene>
    <name evidence="2" type="ORF">CJ030_MR7G010652</name>
</gene>
<protein>
    <recommendedName>
        <fullName evidence="4">Mediator of RNA polymerase II transcription subunit 1</fullName>
    </recommendedName>
</protein>
<sequence length="615" mass="65426">MERSEPTLFPEWLRSTGSVTGGGSSTLHSASTASHSDAPSLAHYMRNRPSKATSDFDTPRSAFLERTSSSNSRRSSSNGSAKHAYSSFNRSHRDKDREKEKERSSFRDHWDHDSSDPLGSIFPSRGEKDKLWRSQSMISRKQGEPLPRRVAVDSKNCSNSNQNGNGGIGSSVQKTVFEKDFPSLGIEERQGTPDIGRVSSPGLSTAVQSLPVSGTALIGGEGWTSALAEVPTTIGSSNRGSLSVQPAGAVTSGSGASAMAGLNMAEALAQAPPRVSTPPQFSVNTQRREELAIKQSRQLIPVTPLMPKALVLNSTDKSKPKSVVRTVDANASAKSVQLQPSSLHHANQSPRGGHVKSDASKPSQGKFLVLKPTWENGVCPASKDVASPTNNATSKAADSQLPVTASVASTPLRSPQNIKNSSVERKVAALNLKSGATLERRPSLSQVQSRNDFFNLIKKKTSMNNSTVLPDSGPAVSSPTMEKSDEVVREVISAPASPCASENGGEMNSNGDSCEEVQRFSVAGENDMSSSATVYPDEEEAAFLRSLGWEENSGEDEGLTEEEITAFYQEYMKLMPSSKLCRGVQPMLSKLSESHLASVGGSSSELSSPNSGPDA</sequence>
<reference evidence="2 3" key="1">
    <citation type="journal article" date="2019" name="Plant Biotechnol. J.">
        <title>The red bayberry genome and genetic basis of sex determination.</title>
        <authorList>
            <person name="Jia H.M."/>
            <person name="Jia H.J."/>
            <person name="Cai Q.L."/>
            <person name="Wang Y."/>
            <person name="Zhao H.B."/>
            <person name="Yang W.F."/>
            <person name="Wang G.Y."/>
            <person name="Li Y.H."/>
            <person name="Zhan D.L."/>
            <person name="Shen Y.T."/>
            <person name="Niu Q.F."/>
            <person name="Chang L."/>
            <person name="Qiu J."/>
            <person name="Zhao L."/>
            <person name="Xie H.B."/>
            <person name="Fu W.Y."/>
            <person name="Jin J."/>
            <person name="Li X.W."/>
            <person name="Jiao Y."/>
            <person name="Zhou C.C."/>
            <person name="Tu T."/>
            <person name="Chai C.Y."/>
            <person name="Gao J.L."/>
            <person name="Fan L.J."/>
            <person name="van de Weg E."/>
            <person name="Wang J.Y."/>
            <person name="Gao Z.S."/>
        </authorList>
    </citation>
    <scope>NUCLEOTIDE SEQUENCE [LARGE SCALE GENOMIC DNA]</scope>
    <source>
        <tissue evidence="2">Leaves</tissue>
    </source>
</reference>
<feature type="compositionally biased region" description="Low complexity" evidence="1">
    <location>
        <begin position="25"/>
        <end position="40"/>
    </location>
</feature>
<proteinExistence type="predicted"/>
<evidence type="ECO:0000256" key="1">
    <source>
        <dbReference type="SAM" id="MobiDB-lite"/>
    </source>
</evidence>
<dbReference type="PANTHER" id="PTHR34112:SF18">
    <property type="entry name" value="C-JUN-AMINO-TERMINAL KINASE-INTERACTING PROTEIN"/>
    <property type="match status" value="1"/>
</dbReference>
<feature type="region of interest" description="Disordered" evidence="1">
    <location>
        <begin position="593"/>
        <end position="615"/>
    </location>
</feature>
<dbReference type="AlphaFoldDB" id="A0A6A1V0I9"/>
<feature type="compositionally biased region" description="Low complexity" evidence="1">
    <location>
        <begin position="68"/>
        <end position="80"/>
    </location>
</feature>
<dbReference type="Proteomes" id="UP000516437">
    <property type="component" value="Chromosome 7"/>
</dbReference>
<accession>A0A6A1V0I9</accession>
<feature type="compositionally biased region" description="Polar residues" evidence="1">
    <location>
        <begin position="332"/>
        <end position="350"/>
    </location>
</feature>
<dbReference type="EMBL" id="RXIC02000025">
    <property type="protein sequence ID" value="KAB1205407.1"/>
    <property type="molecule type" value="Genomic_DNA"/>
</dbReference>
<keyword evidence="3" id="KW-1185">Reference proteome</keyword>
<feature type="region of interest" description="Disordered" evidence="1">
    <location>
        <begin position="331"/>
        <end position="363"/>
    </location>
</feature>
<feature type="region of interest" description="Disordered" evidence="1">
    <location>
        <begin position="1"/>
        <end position="172"/>
    </location>
</feature>
<name>A0A6A1V0I9_9ROSI</name>